<dbReference type="InterPro" id="IPR002850">
    <property type="entry name" value="PIN_toxin-like"/>
</dbReference>
<dbReference type="PANTHER" id="PTHR34610">
    <property type="entry name" value="SSL7007 PROTEIN"/>
    <property type="match status" value="1"/>
</dbReference>
<reference evidence="2 3" key="1">
    <citation type="journal article" date="2020" name="Microorganisms">
        <title>Osmotic Adaptation and Compatible Solute Biosynthesis of Phototrophic Bacteria as Revealed from Genome Analyses.</title>
        <authorList>
            <person name="Imhoff J.F."/>
            <person name="Rahn T."/>
            <person name="Kunzel S."/>
            <person name="Keller A."/>
            <person name="Neulinger S.C."/>
        </authorList>
    </citation>
    <scope>NUCLEOTIDE SEQUENCE [LARGE SCALE GENOMIC DNA]</scope>
    <source>
        <strain evidence="2 3">DSM 6210</strain>
    </source>
</reference>
<accession>A0ABS1CGM3</accession>
<dbReference type="Pfam" id="PF13470">
    <property type="entry name" value="PIN_3"/>
    <property type="match status" value="1"/>
</dbReference>
<dbReference type="EMBL" id="NRRV01000020">
    <property type="protein sequence ID" value="MBK1631034.1"/>
    <property type="molecule type" value="Genomic_DNA"/>
</dbReference>
<feature type="domain" description="PIN" evidence="1">
    <location>
        <begin position="1"/>
        <end position="93"/>
    </location>
</feature>
<dbReference type="Proteomes" id="UP000748752">
    <property type="component" value="Unassembled WGS sequence"/>
</dbReference>
<dbReference type="PANTHER" id="PTHR34610:SF4">
    <property type="entry name" value="SLL8027 PROTEIN"/>
    <property type="match status" value="1"/>
</dbReference>
<dbReference type="RefSeq" id="WP_322789122.1">
    <property type="nucleotide sequence ID" value="NZ_NRRV01000020.1"/>
</dbReference>
<keyword evidence="3" id="KW-1185">Reference proteome</keyword>
<evidence type="ECO:0000313" key="2">
    <source>
        <dbReference type="EMBL" id="MBK1631034.1"/>
    </source>
</evidence>
<gene>
    <name evidence="2" type="ORF">CKO31_09830</name>
</gene>
<evidence type="ECO:0000313" key="3">
    <source>
        <dbReference type="Proteomes" id="UP000748752"/>
    </source>
</evidence>
<sequence>MTAWKHGALEVVLSEYILDELRRVLPKLGHRHCLGADEIDDLIDALAIQAELVAPVDAGLPELSDANDLPVLGTLIAAQQGGQASVLITGDKALLTFGDRYPIHTPAEFWAAHGGL</sequence>
<proteinExistence type="predicted"/>
<comment type="caution">
    <text evidence="2">The sequence shown here is derived from an EMBL/GenBank/DDBJ whole genome shotgun (WGS) entry which is preliminary data.</text>
</comment>
<dbReference type="InterPro" id="IPR002716">
    <property type="entry name" value="PIN_dom"/>
</dbReference>
<protein>
    <submittedName>
        <fullName evidence="2">DNA-binding protein</fullName>
    </submittedName>
</protein>
<name>A0ABS1CGM3_9GAMM</name>
<evidence type="ECO:0000259" key="1">
    <source>
        <dbReference type="Pfam" id="PF13470"/>
    </source>
</evidence>
<organism evidence="2 3">
    <name type="scientific">Thiohalocapsa halophila</name>
    <dbReference type="NCBI Taxonomy" id="69359"/>
    <lineage>
        <taxon>Bacteria</taxon>
        <taxon>Pseudomonadati</taxon>
        <taxon>Pseudomonadota</taxon>
        <taxon>Gammaproteobacteria</taxon>
        <taxon>Chromatiales</taxon>
        <taxon>Chromatiaceae</taxon>
        <taxon>Thiohalocapsa</taxon>
    </lineage>
</organism>
<keyword evidence="2" id="KW-0238">DNA-binding</keyword>
<dbReference type="GO" id="GO:0003677">
    <property type="term" value="F:DNA binding"/>
    <property type="evidence" value="ECO:0007669"/>
    <property type="project" value="UniProtKB-KW"/>
</dbReference>